<dbReference type="RefSeq" id="WP_063678731.1">
    <property type="nucleotide sequence ID" value="NZ_LSEF01000049.1"/>
</dbReference>
<protein>
    <submittedName>
        <fullName evidence="1">Uncharacterized protein</fullName>
    </submittedName>
</protein>
<evidence type="ECO:0000313" key="1">
    <source>
        <dbReference type="EMBL" id="OAF16925.1"/>
    </source>
</evidence>
<evidence type="ECO:0000313" key="2">
    <source>
        <dbReference type="Proteomes" id="UP000077173"/>
    </source>
</evidence>
<dbReference type="GeneID" id="32586644"/>
<sequence length="171" mass="18936">MALSERMKVLQDAMSLYSDMTVKNFQTIHALGDAVVQHLPIYLGEGSQVWGVPPTGEYRTDAGDYRDAKFSTYHEGTLTLAPIQMGVAVGIPHTKDEGKFWPRVVLEFEMIGNAITVRIGDSPRAIRGIPLEFDKQDIEQICEGMHEYIRSVLENPVKVATAVGKGKLGFI</sequence>
<dbReference type="EMBL" id="LSEF01000049">
    <property type="protein sequence ID" value="OAF16925.1"/>
    <property type="molecule type" value="Genomic_DNA"/>
</dbReference>
<reference evidence="1 2" key="1">
    <citation type="submission" date="2016-02" db="EMBL/GenBank/DDBJ databases">
        <title>Draft genome sequence of the strain BR 10247T Bradyrhizobium neotropicale isolated from nodules of Centrolobium paraense.</title>
        <authorList>
            <person name="Simoes-Araujo J.L."/>
            <person name="Barauna A.C."/>
            <person name="Silva K."/>
            <person name="Zilli J.E."/>
        </authorList>
    </citation>
    <scope>NUCLEOTIDE SEQUENCE [LARGE SCALE GENOMIC DNA]</scope>
    <source>
        <strain evidence="1 2">BR 10247</strain>
    </source>
</reference>
<comment type="caution">
    <text evidence="1">The sequence shown here is derived from an EMBL/GenBank/DDBJ whole genome shotgun (WGS) entry which is preliminary data.</text>
</comment>
<keyword evidence="2" id="KW-1185">Reference proteome</keyword>
<organism evidence="1 2">
    <name type="scientific">Bradyrhizobium neotropicale</name>
    <dbReference type="NCBI Taxonomy" id="1497615"/>
    <lineage>
        <taxon>Bacteria</taxon>
        <taxon>Pseudomonadati</taxon>
        <taxon>Pseudomonadota</taxon>
        <taxon>Alphaproteobacteria</taxon>
        <taxon>Hyphomicrobiales</taxon>
        <taxon>Nitrobacteraceae</taxon>
        <taxon>Bradyrhizobium</taxon>
    </lineage>
</organism>
<proteinExistence type="predicted"/>
<dbReference type="Proteomes" id="UP000077173">
    <property type="component" value="Unassembled WGS sequence"/>
</dbReference>
<gene>
    <name evidence="1" type="ORF">AXW67_00175</name>
</gene>
<dbReference type="AlphaFoldDB" id="A0A176ZAK2"/>
<name>A0A176ZAK2_9BRAD</name>
<accession>A0A176ZAK2</accession>